<dbReference type="EMBL" id="NBSK02000003">
    <property type="protein sequence ID" value="KAJ0214987.1"/>
    <property type="molecule type" value="Genomic_DNA"/>
</dbReference>
<reference evidence="1 2" key="1">
    <citation type="journal article" date="2017" name="Nat. Commun.">
        <title>Genome assembly with in vitro proximity ligation data and whole-genome triplication in lettuce.</title>
        <authorList>
            <person name="Reyes-Chin-Wo S."/>
            <person name="Wang Z."/>
            <person name="Yang X."/>
            <person name="Kozik A."/>
            <person name="Arikit S."/>
            <person name="Song C."/>
            <person name="Xia L."/>
            <person name="Froenicke L."/>
            <person name="Lavelle D.O."/>
            <person name="Truco M.J."/>
            <person name="Xia R."/>
            <person name="Zhu S."/>
            <person name="Xu C."/>
            <person name="Xu H."/>
            <person name="Xu X."/>
            <person name="Cox K."/>
            <person name="Korf I."/>
            <person name="Meyers B.C."/>
            <person name="Michelmore R.W."/>
        </authorList>
    </citation>
    <scope>NUCLEOTIDE SEQUENCE [LARGE SCALE GENOMIC DNA]</scope>
    <source>
        <strain evidence="2">cv. Salinas</strain>
        <tissue evidence="1">Seedlings</tissue>
    </source>
</reference>
<accession>A0A9R1VW21</accession>
<evidence type="ECO:0000313" key="2">
    <source>
        <dbReference type="Proteomes" id="UP000235145"/>
    </source>
</evidence>
<keyword evidence="2" id="KW-1185">Reference proteome</keyword>
<proteinExistence type="predicted"/>
<organism evidence="1 2">
    <name type="scientific">Lactuca sativa</name>
    <name type="common">Garden lettuce</name>
    <dbReference type="NCBI Taxonomy" id="4236"/>
    <lineage>
        <taxon>Eukaryota</taxon>
        <taxon>Viridiplantae</taxon>
        <taxon>Streptophyta</taxon>
        <taxon>Embryophyta</taxon>
        <taxon>Tracheophyta</taxon>
        <taxon>Spermatophyta</taxon>
        <taxon>Magnoliopsida</taxon>
        <taxon>eudicotyledons</taxon>
        <taxon>Gunneridae</taxon>
        <taxon>Pentapetalae</taxon>
        <taxon>asterids</taxon>
        <taxon>campanulids</taxon>
        <taxon>Asterales</taxon>
        <taxon>Asteraceae</taxon>
        <taxon>Cichorioideae</taxon>
        <taxon>Cichorieae</taxon>
        <taxon>Lactucinae</taxon>
        <taxon>Lactuca</taxon>
    </lineage>
</organism>
<gene>
    <name evidence="1" type="ORF">LSAT_V11C300145610</name>
</gene>
<name>A0A9R1VW21_LACSA</name>
<dbReference type="Proteomes" id="UP000235145">
    <property type="component" value="Unassembled WGS sequence"/>
</dbReference>
<dbReference type="AlphaFoldDB" id="A0A9R1VW21"/>
<protein>
    <submittedName>
        <fullName evidence="1">Uncharacterized protein</fullName>
    </submittedName>
</protein>
<comment type="caution">
    <text evidence="1">The sequence shown here is derived from an EMBL/GenBank/DDBJ whole genome shotgun (WGS) entry which is preliminary data.</text>
</comment>
<sequence length="140" mass="15997">MPDVLLTEVEVVELKSVFDLHSRMFLNLLMLTNLNRSLITSLKLLWRVAYMIRIGILRNMRFCRFLTEKSISILPETSIAESLLPSSSFTNFKVIVHLVSDSDVAAGHVDNIFQARIMPFTDDRTIVTSAADGQGRWDYF</sequence>
<evidence type="ECO:0000313" key="1">
    <source>
        <dbReference type="EMBL" id="KAJ0214987.1"/>
    </source>
</evidence>